<evidence type="ECO:0000256" key="14">
    <source>
        <dbReference type="ARBA" id="ARBA00053015"/>
    </source>
</evidence>
<evidence type="ECO:0000256" key="7">
    <source>
        <dbReference type="ARBA" id="ARBA00022692"/>
    </source>
</evidence>
<protein>
    <recommendedName>
        <fullName evidence="21">Non-specific protein-tyrosine kinase</fullName>
    </recommendedName>
</protein>
<feature type="coiled-coil region" evidence="15">
    <location>
        <begin position="165"/>
        <end position="225"/>
    </location>
</feature>
<keyword evidence="10" id="KW-0067">ATP-binding</keyword>
<accession>A0A6J4UPA0</accession>
<keyword evidence="7 17" id="KW-0812">Transmembrane</keyword>
<dbReference type="InterPro" id="IPR050445">
    <property type="entry name" value="Bact_polysacc_biosynth/exp"/>
</dbReference>
<evidence type="ECO:0008006" key="21">
    <source>
        <dbReference type="Google" id="ProtNLM"/>
    </source>
</evidence>
<evidence type="ECO:0000256" key="13">
    <source>
        <dbReference type="ARBA" id="ARBA00023137"/>
    </source>
</evidence>
<dbReference type="InterPro" id="IPR005702">
    <property type="entry name" value="Wzc-like_C"/>
</dbReference>
<keyword evidence="13" id="KW-0829">Tyrosine-protein kinase</keyword>
<gene>
    <name evidence="20" type="ORF">AVDCRST_MAG79-3141</name>
</gene>
<comment type="subcellular location">
    <subcellularLocation>
        <location evidence="1">Cell inner membrane</location>
        <topology evidence="1">Multi-pass membrane protein</topology>
    </subcellularLocation>
</comment>
<dbReference type="InterPro" id="IPR003856">
    <property type="entry name" value="LPS_length_determ_N"/>
</dbReference>
<dbReference type="GO" id="GO:0005886">
    <property type="term" value="C:plasma membrane"/>
    <property type="evidence" value="ECO:0007669"/>
    <property type="project" value="UniProtKB-SubCell"/>
</dbReference>
<evidence type="ECO:0000256" key="12">
    <source>
        <dbReference type="ARBA" id="ARBA00023136"/>
    </source>
</evidence>
<feature type="transmembrane region" description="Helical" evidence="17">
    <location>
        <begin position="36"/>
        <end position="54"/>
    </location>
</feature>
<keyword evidence="5" id="KW-0997">Cell inner membrane</keyword>
<keyword evidence="15" id="KW-0175">Coiled coil</keyword>
<dbReference type="CDD" id="cd05387">
    <property type="entry name" value="BY-kinase"/>
    <property type="match status" value="1"/>
</dbReference>
<dbReference type="SUPFAM" id="SSF52540">
    <property type="entry name" value="P-loop containing nucleoside triphosphate hydrolases"/>
    <property type="match status" value="1"/>
</dbReference>
<dbReference type="AlphaFoldDB" id="A0A6J4UPA0"/>
<evidence type="ECO:0000256" key="8">
    <source>
        <dbReference type="ARBA" id="ARBA00022741"/>
    </source>
</evidence>
<dbReference type="GO" id="GO:0004713">
    <property type="term" value="F:protein tyrosine kinase activity"/>
    <property type="evidence" value="ECO:0007669"/>
    <property type="project" value="UniProtKB-KW"/>
</dbReference>
<proteinExistence type="inferred from homology"/>
<evidence type="ECO:0000256" key="16">
    <source>
        <dbReference type="SAM" id="MobiDB-lite"/>
    </source>
</evidence>
<comment type="catalytic activity">
    <reaction evidence="14">
        <text>L-tyrosyl-[protein] + ATP = O-phospho-L-tyrosyl-[protein] + ADP + H(+)</text>
        <dbReference type="Rhea" id="RHEA:10596"/>
        <dbReference type="Rhea" id="RHEA-COMP:10136"/>
        <dbReference type="Rhea" id="RHEA-COMP:20101"/>
        <dbReference type="ChEBI" id="CHEBI:15378"/>
        <dbReference type="ChEBI" id="CHEBI:30616"/>
        <dbReference type="ChEBI" id="CHEBI:46858"/>
        <dbReference type="ChEBI" id="CHEBI:61978"/>
        <dbReference type="ChEBI" id="CHEBI:456216"/>
    </reaction>
</comment>
<feature type="transmembrane region" description="Helical" evidence="17">
    <location>
        <begin position="254"/>
        <end position="274"/>
    </location>
</feature>
<feature type="compositionally biased region" description="Low complexity" evidence="16">
    <location>
        <begin position="10"/>
        <end position="20"/>
    </location>
</feature>
<dbReference type="PANTHER" id="PTHR32309">
    <property type="entry name" value="TYROSINE-PROTEIN KINASE"/>
    <property type="match status" value="1"/>
</dbReference>
<evidence type="ECO:0000256" key="17">
    <source>
        <dbReference type="SAM" id="Phobius"/>
    </source>
</evidence>
<evidence type="ECO:0000256" key="10">
    <source>
        <dbReference type="ARBA" id="ARBA00022840"/>
    </source>
</evidence>
<keyword evidence="9" id="KW-0418">Kinase</keyword>
<evidence type="ECO:0000313" key="20">
    <source>
        <dbReference type="EMBL" id="CAA9556666.1"/>
    </source>
</evidence>
<dbReference type="Pfam" id="PF02706">
    <property type="entry name" value="Wzz"/>
    <property type="match status" value="1"/>
</dbReference>
<feature type="region of interest" description="Disordered" evidence="16">
    <location>
        <begin position="1"/>
        <end position="20"/>
    </location>
</feature>
<keyword evidence="12 17" id="KW-0472">Membrane</keyword>
<dbReference type="NCBIfam" id="TIGR01007">
    <property type="entry name" value="eps_fam"/>
    <property type="match status" value="1"/>
</dbReference>
<evidence type="ECO:0000256" key="15">
    <source>
        <dbReference type="SAM" id="Coils"/>
    </source>
</evidence>
<dbReference type="PANTHER" id="PTHR32309:SF31">
    <property type="entry name" value="CAPSULAR EXOPOLYSACCHARIDE FAMILY"/>
    <property type="match status" value="1"/>
</dbReference>
<dbReference type="EMBL" id="CADCWC010000505">
    <property type="protein sequence ID" value="CAA9556666.1"/>
    <property type="molecule type" value="Genomic_DNA"/>
</dbReference>
<feature type="domain" description="AAA" evidence="19">
    <location>
        <begin position="346"/>
        <end position="476"/>
    </location>
</feature>
<name>A0A6J4UPA0_9ACTN</name>
<evidence type="ECO:0000256" key="9">
    <source>
        <dbReference type="ARBA" id="ARBA00022777"/>
    </source>
</evidence>
<dbReference type="GO" id="GO:0005524">
    <property type="term" value="F:ATP binding"/>
    <property type="evidence" value="ECO:0007669"/>
    <property type="project" value="UniProtKB-KW"/>
</dbReference>
<evidence type="ECO:0000256" key="5">
    <source>
        <dbReference type="ARBA" id="ARBA00022519"/>
    </source>
</evidence>
<keyword evidence="6" id="KW-0808">Transferase</keyword>
<evidence type="ECO:0000256" key="6">
    <source>
        <dbReference type="ARBA" id="ARBA00022679"/>
    </source>
</evidence>
<evidence type="ECO:0000259" key="18">
    <source>
        <dbReference type="Pfam" id="PF02706"/>
    </source>
</evidence>
<comment type="similarity">
    <text evidence="3">Belongs to the etk/wzc family.</text>
</comment>
<evidence type="ECO:0000256" key="2">
    <source>
        <dbReference type="ARBA" id="ARBA00006683"/>
    </source>
</evidence>
<evidence type="ECO:0000256" key="11">
    <source>
        <dbReference type="ARBA" id="ARBA00022989"/>
    </source>
</evidence>
<reference evidence="20" key="1">
    <citation type="submission" date="2020-02" db="EMBL/GenBank/DDBJ databases">
        <authorList>
            <person name="Meier V. D."/>
        </authorList>
    </citation>
    <scope>NUCLEOTIDE SEQUENCE</scope>
    <source>
        <strain evidence="20">AVDCRST_MAG79</strain>
    </source>
</reference>
<dbReference type="Gene3D" id="3.40.50.300">
    <property type="entry name" value="P-loop containing nucleotide triphosphate hydrolases"/>
    <property type="match status" value="1"/>
</dbReference>
<comment type="similarity">
    <text evidence="2">Belongs to the CpsC/CapA family.</text>
</comment>
<keyword evidence="8" id="KW-0547">Nucleotide-binding</keyword>
<evidence type="ECO:0000259" key="19">
    <source>
        <dbReference type="Pfam" id="PF13614"/>
    </source>
</evidence>
<keyword evidence="4" id="KW-1003">Cell membrane</keyword>
<sequence>MAASYPDAPTPGTGAAGSAPPSELVAFLTLLRRRKWIIILFTLLGLGLALALAFRAEPVYRAQVLLQVNSPAGGQSSANDVLVADIGQAKTYKELITDRTFLTAAAAAPGIGLDPDELIPRVSATAVAETQLVKLQVDGPSPAEARRLAQSLAEYTVGQVAAQGRRNARQQSAALQSRLDTSQAELERLRATRADVTAGGDATAATALEDQIRGLEAAVLQLQEQIYSGEARATTLSVTNAATALPSPVSPRPLLSAVVGTFFGLVIGTALAFVRHQLDRRVRSVEEIEQIFGEPVLAAIPVVRGRAGLHDGALANAFDVLRANLAIVARRTTAKVYTVTSSRENEGKTFTTIGLGLALARAGRRVVLVDADLRRRGLSLELEAERRPGLTEALHGDGAVDEYLVAAAEGMHLLPAGAGNERPPTLLDTRAFDDALAELRTLYDVILVDTPPLLNMADSVLVSGRTDGVLVVVRANTATRPDLTAVADQLRSGRFAVLGEVMHSTDTAAADYTSYNAPAARRRLPLLRGARSRA</sequence>
<evidence type="ECO:0000256" key="4">
    <source>
        <dbReference type="ARBA" id="ARBA00022475"/>
    </source>
</evidence>
<dbReference type="InterPro" id="IPR025669">
    <property type="entry name" value="AAA_dom"/>
</dbReference>
<dbReference type="InterPro" id="IPR027417">
    <property type="entry name" value="P-loop_NTPase"/>
</dbReference>
<organism evidence="20">
    <name type="scientific">uncultured Thermoleophilia bacterium</name>
    <dbReference type="NCBI Taxonomy" id="1497501"/>
    <lineage>
        <taxon>Bacteria</taxon>
        <taxon>Bacillati</taxon>
        <taxon>Actinomycetota</taxon>
        <taxon>Thermoleophilia</taxon>
        <taxon>environmental samples</taxon>
    </lineage>
</organism>
<evidence type="ECO:0000256" key="3">
    <source>
        <dbReference type="ARBA" id="ARBA00008883"/>
    </source>
</evidence>
<dbReference type="Pfam" id="PF13614">
    <property type="entry name" value="AAA_31"/>
    <property type="match status" value="1"/>
</dbReference>
<evidence type="ECO:0000256" key="1">
    <source>
        <dbReference type="ARBA" id="ARBA00004429"/>
    </source>
</evidence>
<keyword evidence="11 17" id="KW-1133">Transmembrane helix</keyword>
<feature type="domain" description="Polysaccharide chain length determinant N-terminal" evidence="18">
    <location>
        <begin position="24"/>
        <end position="105"/>
    </location>
</feature>